<protein>
    <submittedName>
        <fullName evidence="2">Uncharacterized protein</fullName>
    </submittedName>
</protein>
<gene>
    <name evidence="2" type="ORF">HYH02_009976</name>
</gene>
<name>A0A835W9G2_9CHLO</name>
<sequence>MFLTGLAYLMADTGLTPGGYVLLAWGPEMAAATGSAEQQPQRLVMLEVVQHGEGGPRGASSHPPPACPATRRALNGRVTLRTFFPEATAARPQWSAAQDGSRPVHPHLKRADGGLSRFDTLLSFKPSATGNNVVGCGLKRFLADAGLQPGGGA</sequence>
<feature type="region of interest" description="Disordered" evidence="1">
    <location>
        <begin position="91"/>
        <end position="110"/>
    </location>
</feature>
<reference evidence="2" key="1">
    <citation type="journal article" date="2020" name="bioRxiv">
        <title>Comparative genomics of Chlamydomonas.</title>
        <authorList>
            <person name="Craig R.J."/>
            <person name="Hasan A.R."/>
            <person name="Ness R.W."/>
            <person name="Keightley P.D."/>
        </authorList>
    </citation>
    <scope>NUCLEOTIDE SEQUENCE</scope>
    <source>
        <strain evidence="2">CCAP 11/173</strain>
    </source>
</reference>
<evidence type="ECO:0000313" key="2">
    <source>
        <dbReference type="EMBL" id="KAG2441386.1"/>
    </source>
</evidence>
<dbReference type="OrthoDB" id="10607910at2759"/>
<evidence type="ECO:0000256" key="1">
    <source>
        <dbReference type="SAM" id="MobiDB-lite"/>
    </source>
</evidence>
<organism evidence="2 3">
    <name type="scientific">Chlamydomonas schloesseri</name>
    <dbReference type="NCBI Taxonomy" id="2026947"/>
    <lineage>
        <taxon>Eukaryota</taxon>
        <taxon>Viridiplantae</taxon>
        <taxon>Chlorophyta</taxon>
        <taxon>core chlorophytes</taxon>
        <taxon>Chlorophyceae</taxon>
        <taxon>CS clade</taxon>
        <taxon>Chlamydomonadales</taxon>
        <taxon>Chlamydomonadaceae</taxon>
        <taxon>Chlamydomonas</taxon>
    </lineage>
</organism>
<keyword evidence="3" id="KW-1185">Reference proteome</keyword>
<dbReference type="Proteomes" id="UP000613740">
    <property type="component" value="Unassembled WGS sequence"/>
</dbReference>
<proteinExistence type="predicted"/>
<dbReference type="AlphaFoldDB" id="A0A835W9G2"/>
<accession>A0A835W9G2</accession>
<dbReference type="EMBL" id="JAEHOD010000035">
    <property type="protein sequence ID" value="KAG2441386.1"/>
    <property type="molecule type" value="Genomic_DNA"/>
</dbReference>
<evidence type="ECO:0000313" key="3">
    <source>
        <dbReference type="Proteomes" id="UP000613740"/>
    </source>
</evidence>
<comment type="caution">
    <text evidence="2">The sequence shown here is derived from an EMBL/GenBank/DDBJ whole genome shotgun (WGS) entry which is preliminary data.</text>
</comment>